<evidence type="ECO:0000313" key="1">
    <source>
        <dbReference type="EMBL" id="CAG8495021.1"/>
    </source>
</evidence>
<sequence length="85" mass="9677">MKPVFCHCLGPLKRPTRLRLLGILYLEGFPHFISDMRLRSTEDENENGNGNGISANTFSHLHADDKARDEGILFLDADTQIQDRH</sequence>
<dbReference type="Proteomes" id="UP000789525">
    <property type="component" value="Unassembled WGS sequence"/>
</dbReference>
<dbReference type="EMBL" id="CAJVPT010003387">
    <property type="protein sequence ID" value="CAG8495021.1"/>
    <property type="molecule type" value="Genomic_DNA"/>
</dbReference>
<evidence type="ECO:0000313" key="2">
    <source>
        <dbReference type="Proteomes" id="UP000789525"/>
    </source>
</evidence>
<name>A0ACA9KUY8_9GLOM</name>
<keyword evidence="2" id="KW-1185">Reference proteome</keyword>
<gene>
    <name evidence="1" type="ORF">ACOLOM_LOCUS2543</name>
</gene>
<protein>
    <submittedName>
        <fullName evidence="1">10806_t:CDS:1</fullName>
    </submittedName>
</protein>
<reference evidence="1" key="1">
    <citation type="submission" date="2021-06" db="EMBL/GenBank/DDBJ databases">
        <authorList>
            <person name="Kallberg Y."/>
            <person name="Tangrot J."/>
            <person name="Rosling A."/>
        </authorList>
    </citation>
    <scope>NUCLEOTIDE SEQUENCE</scope>
    <source>
        <strain evidence="1">CL356</strain>
    </source>
</reference>
<accession>A0ACA9KUY8</accession>
<comment type="caution">
    <text evidence="1">The sequence shown here is derived from an EMBL/GenBank/DDBJ whole genome shotgun (WGS) entry which is preliminary data.</text>
</comment>
<organism evidence="1 2">
    <name type="scientific">Acaulospora colombiana</name>
    <dbReference type="NCBI Taxonomy" id="27376"/>
    <lineage>
        <taxon>Eukaryota</taxon>
        <taxon>Fungi</taxon>
        <taxon>Fungi incertae sedis</taxon>
        <taxon>Mucoromycota</taxon>
        <taxon>Glomeromycotina</taxon>
        <taxon>Glomeromycetes</taxon>
        <taxon>Diversisporales</taxon>
        <taxon>Acaulosporaceae</taxon>
        <taxon>Acaulospora</taxon>
    </lineage>
</organism>
<proteinExistence type="predicted"/>